<dbReference type="OrthoDB" id="8038274at2759"/>
<evidence type="ECO:0000313" key="1">
    <source>
        <dbReference type="EMBL" id="CAG7731253.1"/>
    </source>
</evidence>
<proteinExistence type="predicted"/>
<accession>A0A8J2NYH8</accession>
<feature type="non-terminal residue" evidence="1">
    <location>
        <position position="326"/>
    </location>
</feature>
<evidence type="ECO:0000313" key="2">
    <source>
        <dbReference type="Proteomes" id="UP000708208"/>
    </source>
</evidence>
<dbReference type="PANTHER" id="PTHR47331:SF1">
    <property type="entry name" value="GAG-LIKE PROTEIN"/>
    <property type="match status" value="1"/>
</dbReference>
<dbReference type="EMBL" id="CAJVCH010208637">
    <property type="protein sequence ID" value="CAG7731253.1"/>
    <property type="molecule type" value="Genomic_DNA"/>
</dbReference>
<dbReference type="PANTHER" id="PTHR47331">
    <property type="entry name" value="PHD-TYPE DOMAIN-CONTAINING PROTEIN"/>
    <property type="match status" value="1"/>
</dbReference>
<organism evidence="1 2">
    <name type="scientific">Allacma fusca</name>
    <dbReference type="NCBI Taxonomy" id="39272"/>
    <lineage>
        <taxon>Eukaryota</taxon>
        <taxon>Metazoa</taxon>
        <taxon>Ecdysozoa</taxon>
        <taxon>Arthropoda</taxon>
        <taxon>Hexapoda</taxon>
        <taxon>Collembola</taxon>
        <taxon>Symphypleona</taxon>
        <taxon>Sminthuridae</taxon>
        <taxon>Allacma</taxon>
    </lineage>
</organism>
<dbReference type="Proteomes" id="UP000708208">
    <property type="component" value="Unassembled WGS sequence"/>
</dbReference>
<dbReference type="AlphaFoldDB" id="A0A8J2NYH8"/>
<dbReference type="Pfam" id="PF05380">
    <property type="entry name" value="Peptidase_A17"/>
    <property type="match status" value="1"/>
</dbReference>
<keyword evidence="2" id="KW-1185">Reference proteome</keyword>
<comment type="caution">
    <text evidence="1">The sequence shown here is derived from an EMBL/GenBank/DDBJ whole genome shotgun (WGS) entry which is preliminary data.</text>
</comment>
<protein>
    <submittedName>
        <fullName evidence="1">Uncharacterized protein</fullName>
    </submittedName>
</protein>
<name>A0A8J2NYH8_9HEXA</name>
<reference evidence="1" key="1">
    <citation type="submission" date="2021-06" db="EMBL/GenBank/DDBJ databases">
        <authorList>
            <person name="Hodson N. C."/>
            <person name="Mongue J. A."/>
            <person name="Jaron S. K."/>
        </authorList>
    </citation>
    <scope>NUCLEOTIDE SEQUENCE</scope>
</reference>
<sequence length="326" mass="37318">MMQKLWFLKLDWDATVPDSVKEEWSRYRDELSILESIKIPRCIKPIHDTSYELVGFSDASETACGAVVYLRSKGNNGFQISLVAGKTKVAPLQQKSLPRLELNAAVLLAHLMKSIADSFILKPEKLWAFTDSTVVLAWLKEHPKHWDTYVANRVSAIQEIIPYENWFHVPGIENPADSASRGIRTSELVTHALWWQGPKFLLEEKFNGGKPDSIPEEALKEQRKRVIVNHVCLEDTILHRFSSHSKLQRVTAYMRRFMANCKVKKAKRNFSVLSAVELQEALFIWVKLVQQNEFPAEVTLLKIQKSIPVKSRLRSLNPFVDEAGLL</sequence>
<dbReference type="InterPro" id="IPR008042">
    <property type="entry name" value="Retrotrans_Pao"/>
</dbReference>
<gene>
    <name evidence="1" type="ORF">AFUS01_LOCUS19858</name>
</gene>